<keyword evidence="1" id="KW-1133">Transmembrane helix</keyword>
<dbReference type="SMART" id="SM00267">
    <property type="entry name" value="GGDEF"/>
    <property type="match status" value="1"/>
</dbReference>
<dbReference type="EMBL" id="JARTFS010000013">
    <property type="protein sequence ID" value="MED4402881.1"/>
    <property type="molecule type" value="Genomic_DNA"/>
</dbReference>
<sequence>MISFSVLISLSVAFIDQVKVKRHLIEEHNIKLQLVEDTILNSLHTIDKAYNMFDKETTEKMRQYSEALLSLYKTNSNFDMWDFDALKEKFGMDVFIINKENIITHSSLKEDINLDFKSCCDSFSKLLDMRRNGETFVYDGMDLHQKSGEFKKYSYMPTPDHKYIIELGVSLSNKEILNEFNFTDVIDSLEKQYTSVDEIHVYVPDGFILGEKIKNGEIVKLSKQKEKVFRNVVKSGKEEEFTGILNGKETNFRYIPYEYYTDNGSMTHRIVEIAYNKGELNSVLNDYRKDFLIHLFIILTAAIILSFIIARIVARPMYLAFHDSLTGLKNRAAFEQTLKGLLRRRESNVALMMVDLDNFKLVNDKLGHGKGDVLLTVTAKVIQACAGKQNLAARLGGDEFAIIFSNTNMEEIISISNKLIAEMNKLLLPECDLRKVDVTVSIGIAFANDDDNMQMLYEKADTVLYESKRKGKNQYQIYA</sequence>
<keyword evidence="3" id="KW-0548">Nucleotidyltransferase</keyword>
<comment type="caution">
    <text evidence="3">The sequence shown here is derived from an EMBL/GenBank/DDBJ whole genome shotgun (WGS) entry which is preliminary data.</text>
</comment>
<dbReference type="Pfam" id="PF00990">
    <property type="entry name" value="GGDEF"/>
    <property type="match status" value="1"/>
</dbReference>
<feature type="transmembrane region" description="Helical" evidence="1">
    <location>
        <begin position="291"/>
        <end position="314"/>
    </location>
</feature>
<dbReference type="InterPro" id="IPR000160">
    <property type="entry name" value="GGDEF_dom"/>
</dbReference>
<keyword evidence="4" id="KW-1185">Reference proteome</keyword>
<keyword evidence="1" id="KW-0472">Membrane</keyword>
<feature type="domain" description="GGDEF" evidence="2">
    <location>
        <begin position="347"/>
        <end position="479"/>
    </location>
</feature>
<evidence type="ECO:0000313" key="4">
    <source>
        <dbReference type="Proteomes" id="UP001342826"/>
    </source>
</evidence>
<dbReference type="GeneID" id="301139397"/>
<name>A0ABU6P3Z5_9BACI</name>
<reference evidence="3 4" key="1">
    <citation type="submission" date="2023-03" db="EMBL/GenBank/DDBJ databases">
        <title>Bacillus Genome Sequencing.</title>
        <authorList>
            <person name="Dunlap C."/>
        </authorList>
    </citation>
    <scope>NUCLEOTIDE SEQUENCE [LARGE SCALE GENOMIC DNA]</scope>
    <source>
        <strain evidence="3 4">NRS-1717</strain>
    </source>
</reference>
<dbReference type="CDD" id="cd01949">
    <property type="entry name" value="GGDEF"/>
    <property type="match status" value="1"/>
</dbReference>
<dbReference type="InterPro" id="IPR043128">
    <property type="entry name" value="Rev_trsase/Diguanyl_cyclase"/>
</dbReference>
<dbReference type="PROSITE" id="PS50887">
    <property type="entry name" value="GGDEF"/>
    <property type="match status" value="1"/>
</dbReference>
<evidence type="ECO:0000259" key="2">
    <source>
        <dbReference type="PROSITE" id="PS50887"/>
    </source>
</evidence>
<dbReference type="PANTHER" id="PTHR45138:SF9">
    <property type="entry name" value="DIGUANYLATE CYCLASE DGCM-RELATED"/>
    <property type="match status" value="1"/>
</dbReference>
<gene>
    <name evidence="3" type="ORF">P9271_16375</name>
</gene>
<organism evidence="3 4">
    <name type="scientific">Metabacillus fastidiosus</name>
    <dbReference type="NCBI Taxonomy" id="1458"/>
    <lineage>
        <taxon>Bacteria</taxon>
        <taxon>Bacillati</taxon>
        <taxon>Bacillota</taxon>
        <taxon>Bacilli</taxon>
        <taxon>Bacillales</taxon>
        <taxon>Bacillaceae</taxon>
        <taxon>Metabacillus</taxon>
    </lineage>
</organism>
<dbReference type="InterPro" id="IPR050469">
    <property type="entry name" value="Diguanylate_Cyclase"/>
</dbReference>
<evidence type="ECO:0000313" key="3">
    <source>
        <dbReference type="EMBL" id="MED4402881.1"/>
    </source>
</evidence>
<dbReference type="Gene3D" id="3.30.70.270">
    <property type="match status" value="1"/>
</dbReference>
<dbReference type="Proteomes" id="UP001342826">
    <property type="component" value="Unassembled WGS sequence"/>
</dbReference>
<accession>A0ABU6P3Z5</accession>
<keyword evidence="3" id="KW-0808">Transferase</keyword>
<dbReference type="PANTHER" id="PTHR45138">
    <property type="entry name" value="REGULATORY COMPONENTS OF SENSORY TRANSDUCTION SYSTEM"/>
    <property type="match status" value="1"/>
</dbReference>
<dbReference type="EC" id="2.7.7.65" evidence="3"/>
<proteinExistence type="predicted"/>
<dbReference type="SUPFAM" id="SSF55073">
    <property type="entry name" value="Nucleotide cyclase"/>
    <property type="match status" value="1"/>
</dbReference>
<dbReference type="RefSeq" id="WP_169800419.1">
    <property type="nucleotide sequence ID" value="NZ_JARTFS010000013.1"/>
</dbReference>
<protein>
    <submittedName>
        <fullName evidence="3">GGDEF domain-containing protein</fullName>
        <ecNumber evidence="3">2.7.7.65</ecNumber>
    </submittedName>
</protein>
<keyword evidence="1" id="KW-0812">Transmembrane</keyword>
<dbReference type="NCBIfam" id="TIGR00254">
    <property type="entry name" value="GGDEF"/>
    <property type="match status" value="1"/>
</dbReference>
<dbReference type="GO" id="GO:0052621">
    <property type="term" value="F:diguanylate cyclase activity"/>
    <property type="evidence" value="ECO:0007669"/>
    <property type="project" value="UniProtKB-EC"/>
</dbReference>
<evidence type="ECO:0000256" key="1">
    <source>
        <dbReference type="SAM" id="Phobius"/>
    </source>
</evidence>
<dbReference type="InterPro" id="IPR029787">
    <property type="entry name" value="Nucleotide_cyclase"/>
</dbReference>